<keyword evidence="6" id="KW-1185">Reference proteome</keyword>
<dbReference type="InterPro" id="IPR009057">
    <property type="entry name" value="Homeodomain-like_sf"/>
</dbReference>
<dbReference type="GO" id="GO:0003700">
    <property type="term" value="F:DNA-binding transcription factor activity"/>
    <property type="evidence" value="ECO:0007669"/>
    <property type="project" value="InterPro"/>
</dbReference>
<dbReference type="InterPro" id="IPR018060">
    <property type="entry name" value="HTH_AraC"/>
</dbReference>
<evidence type="ECO:0000313" key="5">
    <source>
        <dbReference type="EMBL" id="NER17795.1"/>
    </source>
</evidence>
<dbReference type="PANTHER" id="PTHR47894">
    <property type="entry name" value="HTH-TYPE TRANSCRIPTIONAL REGULATOR GADX"/>
    <property type="match status" value="1"/>
</dbReference>
<name>A0A6M0CIQ3_9FLAO</name>
<dbReference type="EMBL" id="JAABOQ010000004">
    <property type="protein sequence ID" value="NER17795.1"/>
    <property type="molecule type" value="Genomic_DNA"/>
</dbReference>
<evidence type="ECO:0000256" key="2">
    <source>
        <dbReference type="ARBA" id="ARBA00023125"/>
    </source>
</evidence>
<dbReference type="SUPFAM" id="SSF46689">
    <property type="entry name" value="Homeodomain-like"/>
    <property type="match status" value="1"/>
</dbReference>
<dbReference type="Proteomes" id="UP000474296">
    <property type="component" value="Unassembled WGS sequence"/>
</dbReference>
<dbReference type="Gene3D" id="1.10.10.60">
    <property type="entry name" value="Homeodomain-like"/>
    <property type="match status" value="1"/>
</dbReference>
<keyword evidence="2" id="KW-0238">DNA-binding</keyword>
<dbReference type="GO" id="GO:0005829">
    <property type="term" value="C:cytosol"/>
    <property type="evidence" value="ECO:0007669"/>
    <property type="project" value="TreeGrafter"/>
</dbReference>
<dbReference type="AlphaFoldDB" id="A0A6M0CIQ3"/>
<dbReference type="PANTHER" id="PTHR47894:SF1">
    <property type="entry name" value="HTH-TYPE TRANSCRIPTIONAL REGULATOR VQSM"/>
    <property type="match status" value="1"/>
</dbReference>
<sequence>MKYISAHLYRKIIEHAINEGMDSAYFETLTTPYGSLSEVKAVPANEFFALHESIDQTLGPGFSIRVGQQMKIEDYGVLGLSWRTCSKAGEIFERSERYFKLLSDTYVFKVEKNEEYAKVLLLRDAYRRGVGLSNEATFSATVVVMQGITETKIAPIRVSFKHSAPKDLNDYETAFQCPVLFNQSYNSITYKREDFDTKTAKADISINAFLVERVEEETKGIEVNSNKVVSDVSRLIEDALPSGIPGIEQISTHIGMSSRTLTRRLSSSNISFRELVKSIQQKVSENLLLHTSRSVGEIAFLTGFSEQSAFNRAFKKWTDKTPVEFRKTT</sequence>
<dbReference type="SMART" id="SM00342">
    <property type="entry name" value="HTH_ARAC"/>
    <property type="match status" value="1"/>
</dbReference>
<organism evidence="5 6">
    <name type="scientific">Spongiivirga citrea</name>
    <dbReference type="NCBI Taxonomy" id="1481457"/>
    <lineage>
        <taxon>Bacteria</taxon>
        <taxon>Pseudomonadati</taxon>
        <taxon>Bacteroidota</taxon>
        <taxon>Flavobacteriia</taxon>
        <taxon>Flavobacteriales</taxon>
        <taxon>Flavobacteriaceae</taxon>
        <taxon>Spongiivirga</taxon>
    </lineage>
</organism>
<dbReference type="Pfam" id="PF12833">
    <property type="entry name" value="HTH_18"/>
    <property type="match status" value="1"/>
</dbReference>
<evidence type="ECO:0000256" key="1">
    <source>
        <dbReference type="ARBA" id="ARBA00023015"/>
    </source>
</evidence>
<keyword evidence="3" id="KW-0804">Transcription</keyword>
<dbReference type="PROSITE" id="PS01124">
    <property type="entry name" value="HTH_ARAC_FAMILY_2"/>
    <property type="match status" value="1"/>
</dbReference>
<accession>A0A6M0CIQ3</accession>
<keyword evidence="1" id="KW-0805">Transcription regulation</keyword>
<reference evidence="5 6" key="1">
    <citation type="submission" date="2020-01" db="EMBL/GenBank/DDBJ databases">
        <title>Spongiivirga citrea KCTC 32990T.</title>
        <authorList>
            <person name="Wang G."/>
        </authorList>
    </citation>
    <scope>NUCLEOTIDE SEQUENCE [LARGE SCALE GENOMIC DNA]</scope>
    <source>
        <strain evidence="5 6">KCTC 32990</strain>
    </source>
</reference>
<dbReference type="InterPro" id="IPR032687">
    <property type="entry name" value="AraC-type_N"/>
</dbReference>
<comment type="caution">
    <text evidence="5">The sequence shown here is derived from an EMBL/GenBank/DDBJ whole genome shotgun (WGS) entry which is preliminary data.</text>
</comment>
<gene>
    <name evidence="5" type="ORF">GWK10_11275</name>
</gene>
<protein>
    <submittedName>
        <fullName evidence="5">Helix-turn-helix domain-containing protein</fullName>
    </submittedName>
</protein>
<dbReference type="Pfam" id="PF12625">
    <property type="entry name" value="Arabinose_bd"/>
    <property type="match status" value="1"/>
</dbReference>
<evidence type="ECO:0000313" key="6">
    <source>
        <dbReference type="Proteomes" id="UP000474296"/>
    </source>
</evidence>
<evidence type="ECO:0000256" key="3">
    <source>
        <dbReference type="ARBA" id="ARBA00023163"/>
    </source>
</evidence>
<proteinExistence type="predicted"/>
<evidence type="ECO:0000259" key="4">
    <source>
        <dbReference type="PROSITE" id="PS01124"/>
    </source>
</evidence>
<feature type="domain" description="HTH araC/xylS-type" evidence="4">
    <location>
        <begin position="230"/>
        <end position="328"/>
    </location>
</feature>
<dbReference type="RefSeq" id="WP_164032467.1">
    <property type="nucleotide sequence ID" value="NZ_JAABOQ010000004.1"/>
</dbReference>
<dbReference type="GO" id="GO:0000976">
    <property type="term" value="F:transcription cis-regulatory region binding"/>
    <property type="evidence" value="ECO:0007669"/>
    <property type="project" value="TreeGrafter"/>
</dbReference>